<name>A0ABS9WGN4_9ACTN</name>
<comment type="subcellular location">
    <subcellularLocation>
        <location evidence="1">Membrane</location>
        <topology evidence="1">Multi-pass membrane protein</topology>
    </subcellularLocation>
</comment>
<dbReference type="EMBL" id="JAJMLW010000001">
    <property type="protein sequence ID" value="MCI2241740.1"/>
    <property type="molecule type" value="Genomic_DNA"/>
</dbReference>
<keyword evidence="5" id="KW-0133">Cell shape</keyword>
<evidence type="ECO:0000256" key="5">
    <source>
        <dbReference type="ARBA" id="ARBA00022960"/>
    </source>
</evidence>
<evidence type="ECO:0000256" key="9">
    <source>
        <dbReference type="ARBA" id="ARBA00032370"/>
    </source>
</evidence>
<comment type="catalytic activity">
    <reaction evidence="15">
        <text>[GlcNAc-(1-&gt;4)-Mur2Ac(oyl-L-Ala-gamma-D-Glu-L-Lys-D-Ala-D-Ala)](n)-di-trans,octa-cis-undecaprenyl diphosphate + beta-D-GlcNAc-(1-&gt;4)-Mur2Ac(oyl-L-Ala-gamma-D-Glu-L-Lys-D-Ala-D-Ala)-di-trans,octa-cis-undecaprenyl diphosphate = [GlcNAc-(1-&gt;4)-Mur2Ac(oyl-L-Ala-gamma-D-Glu-L-Lys-D-Ala-D-Ala)](n+1)-di-trans,octa-cis-undecaprenyl diphosphate + di-trans,octa-cis-undecaprenyl diphosphate + H(+)</text>
        <dbReference type="Rhea" id="RHEA:23708"/>
        <dbReference type="Rhea" id="RHEA-COMP:9602"/>
        <dbReference type="Rhea" id="RHEA-COMP:9603"/>
        <dbReference type="ChEBI" id="CHEBI:15378"/>
        <dbReference type="ChEBI" id="CHEBI:58405"/>
        <dbReference type="ChEBI" id="CHEBI:60033"/>
        <dbReference type="ChEBI" id="CHEBI:78435"/>
        <dbReference type="EC" id="2.4.99.28"/>
    </reaction>
</comment>
<dbReference type="Pfam" id="PF01098">
    <property type="entry name" value="FTSW_RODA_SPOVE"/>
    <property type="match status" value="1"/>
</dbReference>
<keyword evidence="6" id="KW-0573">Peptidoglycan synthesis</keyword>
<comment type="function">
    <text evidence="16">Peptidoglycan polymerase that is essential for cell division.</text>
</comment>
<keyword evidence="8" id="KW-0472">Membrane</keyword>
<evidence type="ECO:0000256" key="8">
    <source>
        <dbReference type="ARBA" id="ARBA00023136"/>
    </source>
</evidence>
<comment type="similarity">
    <text evidence="11">Belongs to the SEDS family. FtsW subfamily.</text>
</comment>
<sequence>MAVAGKRGPSPEVVGPRAVLLLCVLSLLLIGLVMVYSAGSIDDVKAGHSVVRSIQSQALYAGVGVVCAAVVWRFIPVSAWTGPLVWAVWGVAVVMLGLTAVIGTEIYGARRWLGITETIGIQPSEFAKIALLLMAVRILCLLREGSLEPRAAVVQAIVLVMMPLGFLYVTQSDLGTTLICFVGIYAVMWVGGVPGRLMGAIAVAGVALAAFAVFGTGYRSGRMVYLDPWNDGEGGYGDGFNIIRSYYALAEGGLLGVGLGNSREKFGYLFASDSDFIFAIIGEELGMVGALVVIGLFVAFLVAGLRIAQGAPDDLGRMVAGGCTIMLVAQAFLNIGCTIGVLPTTGKPLPFISSGGSSILATMIMVGLILSVSRAQDAPTVYEQRRADLRVVRAERPAPPERPSSRAPRR</sequence>
<dbReference type="InterPro" id="IPR001182">
    <property type="entry name" value="FtsW/RodA"/>
</dbReference>
<gene>
    <name evidence="17" type="ORF">LPT13_05125</name>
</gene>
<evidence type="ECO:0000256" key="13">
    <source>
        <dbReference type="ARBA" id="ARBA00041418"/>
    </source>
</evidence>
<keyword evidence="18" id="KW-1185">Reference proteome</keyword>
<evidence type="ECO:0000256" key="2">
    <source>
        <dbReference type="ARBA" id="ARBA00022676"/>
    </source>
</evidence>
<accession>A0ABS9WGN4</accession>
<keyword evidence="2" id="KW-0328">Glycosyltransferase</keyword>
<evidence type="ECO:0000256" key="6">
    <source>
        <dbReference type="ARBA" id="ARBA00022984"/>
    </source>
</evidence>
<evidence type="ECO:0000256" key="3">
    <source>
        <dbReference type="ARBA" id="ARBA00022679"/>
    </source>
</evidence>
<evidence type="ECO:0000256" key="1">
    <source>
        <dbReference type="ARBA" id="ARBA00004141"/>
    </source>
</evidence>
<dbReference type="PANTHER" id="PTHR30474">
    <property type="entry name" value="CELL CYCLE PROTEIN"/>
    <property type="match status" value="1"/>
</dbReference>
<protein>
    <recommendedName>
        <fullName evidence="12">Probable peptidoglycan glycosyltransferase FtsW</fullName>
        <ecNumber evidence="14">2.4.99.28</ecNumber>
    </recommendedName>
    <alternativeName>
        <fullName evidence="13">Cell division protein FtsW</fullName>
    </alternativeName>
    <alternativeName>
        <fullName evidence="10">Cell wall polymerase</fullName>
    </alternativeName>
    <alternativeName>
        <fullName evidence="9">Peptidoglycan polymerase</fullName>
    </alternativeName>
</protein>
<evidence type="ECO:0000256" key="10">
    <source>
        <dbReference type="ARBA" id="ARBA00033270"/>
    </source>
</evidence>
<keyword evidence="4" id="KW-0812">Transmembrane</keyword>
<evidence type="ECO:0000256" key="11">
    <source>
        <dbReference type="ARBA" id="ARBA00038053"/>
    </source>
</evidence>
<proteinExistence type="inferred from homology"/>
<dbReference type="RefSeq" id="WP_242164187.1">
    <property type="nucleotide sequence ID" value="NZ_JAJMLW010000001.1"/>
</dbReference>
<evidence type="ECO:0000313" key="18">
    <source>
        <dbReference type="Proteomes" id="UP001430755"/>
    </source>
</evidence>
<dbReference type="Proteomes" id="UP001430755">
    <property type="component" value="Unassembled WGS sequence"/>
</dbReference>
<organism evidence="17 18">
    <name type="scientific">Adlercreutzia faecimuris</name>
    <dbReference type="NCBI Taxonomy" id="2897341"/>
    <lineage>
        <taxon>Bacteria</taxon>
        <taxon>Bacillati</taxon>
        <taxon>Actinomycetota</taxon>
        <taxon>Coriobacteriia</taxon>
        <taxon>Eggerthellales</taxon>
        <taxon>Eggerthellaceae</taxon>
        <taxon>Adlercreutzia</taxon>
    </lineage>
</organism>
<keyword evidence="3" id="KW-0808">Transferase</keyword>
<evidence type="ECO:0000313" key="17">
    <source>
        <dbReference type="EMBL" id="MCI2241740.1"/>
    </source>
</evidence>
<reference evidence="17" key="1">
    <citation type="submission" date="2021-11" db="EMBL/GenBank/DDBJ databases">
        <title>A Novel Adlercreutzia Species, isolated from a Allomyrina dichotoma larva feces.</title>
        <authorList>
            <person name="Suh M.K."/>
        </authorList>
    </citation>
    <scope>NUCLEOTIDE SEQUENCE</scope>
    <source>
        <strain evidence="17">JBNU-10</strain>
    </source>
</reference>
<evidence type="ECO:0000256" key="14">
    <source>
        <dbReference type="ARBA" id="ARBA00044770"/>
    </source>
</evidence>
<evidence type="ECO:0000256" key="16">
    <source>
        <dbReference type="ARBA" id="ARBA00049966"/>
    </source>
</evidence>
<comment type="caution">
    <text evidence="17">The sequence shown here is derived from an EMBL/GenBank/DDBJ whole genome shotgun (WGS) entry which is preliminary data.</text>
</comment>
<evidence type="ECO:0000256" key="7">
    <source>
        <dbReference type="ARBA" id="ARBA00022989"/>
    </source>
</evidence>
<evidence type="ECO:0000256" key="15">
    <source>
        <dbReference type="ARBA" id="ARBA00049902"/>
    </source>
</evidence>
<evidence type="ECO:0000256" key="12">
    <source>
        <dbReference type="ARBA" id="ARBA00041185"/>
    </source>
</evidence>
<dbReference type="PANTHER" id="PTHR30474:SF2">
    <property type="entry name" value="PEPTIDOGLYCAN GLYCOSYLTRANSFERASE FTSW-RELATED"/>
    <property type="match status" value="1"/>
</dbReference>
<keyword evidence="7" id="KW-1133">Transmembrane helix</keyword>
<evidence type="ECO:0000256" key="4">
    <source>
        <dbReference type="ARBA" id="ARBA00022692"/>
    </source>
</evidence>
<dbReference type="EC" id="2.4.99.28" evidence="14"/>